<proteinExistence type="predicted"/>
<accession>W2CC77</accession>
<name>W2CC77_9BACT</name>
<dbReference type="InterPro" id="IPR021122">
    <property type="entry name" value="RNA_ligase_dom_REL/Rnl2"/>
</dbReference>
<dbReference type="Gene3D" id="3.30.1490.70">
    <property type="match status" value="1"/>
</dbReference>
<protein>
    <recommendedName>
        <fullName evidence="1">RNA ligase domain-containing protein</fullName>
    </recommendedName>
</protein>
<evidence type="ECO:0000313" key="3">
    <source>
        <dbReference type="Proteomes" id="UP000018872"/>
    </source>
</evidence>
<dbReference type="AlphaFoldDB" id="W2CC77"/>
<dbReference type="Proteomes" id="UP000018872">
    <property type="component" value="Unassembled WGS sequence"/>
</dbReference>
<comment type="caution">
    <text evidence="2">The sequence shown here is derived from an EMBL/GenBank/DDBJ whole genome shotgun (WGS) entry which is preliminary data.</text>
</comment>
<dbReference type="Pfam" id="PF09414">
    <property type="entry name" value="RNA_ligase"/>
    <property type="match status" value="1"/>
</dbReference>
<dbReference type="SUPFAM" id="SSF56091">
    <property type="entry name" value="DNA ligase/mRNA capping enzyme, catalytic domain"/>
    <property type="match status" value="1"/>
</dbReference>
<organism evidence="2 3">
    <name type="scientific">Tannerella sp. oral taxon BU063 isolate Cell 5</name>
    <dbReference type="NCBI Taxonomy" id="1410950"/>
    <lineage>
        <taxon>Bacteria</taxon>
        <taxon>Pseudomonadati</taxon>
        <taxon>Bacteroidota</taxon>
        <taxon>Bacteroidia</taxon>
        <taxon>Bacteroidales</taxon>
        <taxon>Tannerellaceae</taxon>
        <taxon>Tannerella</taxon>
    </lineage>
</organism>
<dbReference type="PATRIC" id="fig|1410950.3.peg.1616"/>
<evidence type="ECO:0000313" key="2">
    <source>
        <dbReference type="EMBL" id="ETK04081.1"/>
    </source>
</evidence>
<dbReference type="Gene3D" id="3.30.470.30">
    <property type="entry name" value="DNA ligase/mRNA capping enzyme"/>
    <property type="match status" value="1"/>
</dbReference>
<feature type="domain" description="RNA ligase" evidence="1">
    <location>
        <begin position="39"/>
        <end position="218"/>
    </location>
</feature>
<gene>
    <name evidence="2" type="ORF">T229_10985</name>
</gene>
<evidence type="ECO:0000259" key="1">
    <source>
        <dbReference type="Pfam" id="PF09414"/>
    </source>
</evidence>
<dbReference type="EMBL" id="AYYC01000705">
    <property type="protein sequence ID" value="ETK04081.1"/>
    <property type="molecule type" value="Genomic_DNA"/>
</dbReference>
<reference evidence="2 3" key="1">
    <citation type="submission" date="2013-11" db="EMBL/GenBank/DDBJ databases">
        <title>Single cell genomics of uncultured Tannerella BU063 (oral taxon 286).</title>
        <authorList>
            <person name="Beall C.J."/>
            <person name="Campbell A.G."/>
            <person name="Griffen A.L."/>
            <person name="Podar M."/>
            <person name="Leys E.J."/>
        </authorList>
    </citation>
    <scope>NUCLEOTIDE SEQUENCE [LARGE SCALE GENOMIC DNA]</scope>
    <source>
        <strain evidence="2">Cell 5</strain>
    </source>
</reference>
<sequence>METKTEYQKINTLFKRDSNNVIMPDAWADPMFEYLANTKWEATEKVDGTNIRIIITPPATEGAPVGVEFRGRTDAAQIPEHLLKRLEELFPVDKMTEQLNPAVRPMKDTIVLYGEGYGEKIQSGGRYTKGGADFILFDVRVGDWWLLRDKVESIADVLGIKAVPLVGYMTIPEAVEFVRRGFTSMIAADPTLPAEGLVLKTPMGLLDRTGHRIVAKVKTVDFRKLEAKQTRMNKERKA</sequence>